<evidence type="ECO:0000256" key="1">
    <source>
        <dbReference type="ARBA" id="ARBA00004173"/>
    </source>
</evidence>
<feature type="compositionally biased region" description="Basic residues" evidence="8">
    <location>
        <begin position="349"/>
        <end position="358"/>
    </location>
</feature>
<gene>
    <name evidence="9" type="ORF">DB88DRAFT_491847</name>
</gene>
<reference evidence="9" key="1">
    <citation type="submission" date="2023-02" db="EMBL/GenBank/DDBJ databases">
        <title>Identification and recombinant expression of a fungal hydrolase from Papiliotrema laurentii that hydrolyzes apple cutin and clears colloidal polyester polyurethane.</title>
        <authorList>
            <consortium name="DOE Joint Genome Institute"/>
            <person name="Roman V.A."/>
            <person name="Bojanowski C."/>
            <person name="Crable B.R."/>
            <person name="Wagner D.N."/>
            <person name="Hung C.S."/>
            <person name="Nadeau L.J."/>
            <person name="Schratz L."/>
            <person name="Haridas S."/>
            <person name="Pangilinan J."/>
            <person name="Lipzen A."/>
            <person name="Na H."/>
            <person name="Yan M."/>
            <person name="Ng V."/>
            <person name="Grigoriev I.V."/>
            <person name="Spatafora J.W."/>
            <person name="Barlow D."/>
            <person name="Biffinger J."/>
            <person name="Kelley-Loughnane N."/>
            <person name="Varaljay V.A."/>
            <person name="Crookes-Goodson W.J."/>
        </authorList>
    </citation>
    <scope>NUCLEOTIDE SEQUENCE</scope>
    <source>
        <strain evidence="9">5307AH</strain>
    </source>
</reference>
<organism evidence="9 10">
    <name type="scientific">Papiliotrema laurentii</name>
    <name type="common">Cryptococcus laurentii</name>
    <dbReference type="NCBI Taxonomy" id="5418"/>
    <lineage>
        <taxon>Eukaryota</taxon>
        <taxon>Fungi</taxon>
        <taxon>Dikarya</taxon>
        <taxon>Basidiomycota</taxon>
        <taxon>Agaricomycotina</taxon>
        <taxon>Tremellomycetes</taxon>
        <taxon>Tremellales</taxon>
        <taxon>Rhynchogastremaceae</taxon>
        <taxon>Papiliotrema</taxon>
    </lineage>
</organism>
<protein>
    <submittedName>
        <fullName evidence="9">Mitochondrion protein</fullName>
    </submittedName>
</protein>
<keyword evidence="6" id="KW-0496">Mitochondrion</keyword>
<evidence type="ECO:0000256" key="4">
    <source>
        <dbReference type="ARBA" id="ARBA00022989"/>
    </source>
</evidence>
<evidence type="ECO:0000256" key="6">
    <source>
        <dbReference type="ARBA" id="ARBA00023128"/>
    </source>
</evidence>
<dbReference type="Pfam" id="PF07798">
    <property type="entry name" value="CCDC90-like"/>
    <property type="match status" value="1"/>
</dbReference>
<comment type="subcellular location">
    <subcellularLocation>
        <location evidence="2">Membrane</location>
    </subcellularLocation>
    <subcellularLocation>
        <location evidence="1">Mitochondrion</location>
    </subcellularLocation>
</comment>
<dbReference type="PANTHER" id="PTHR14360:SF12">
    <property type="entry name" value="MOZ PROTEIN REPRESENTS A CHROMATIN-ASSOCIATED ACETYLTRANSFERASE"/>
    <property type="match status" value="1"/>
</dbReference>
<sequence>MRSSYLTLRRSLRHIPSSTHTRRLPPLALRSMTIQAGAPPPSDEANDPSTTNFQLVSGSSQHPFASNFSPHSSSSSSSSDRATFSTGPHEGEVQEGVSVVESLPQPPPPTPPIPVIKLQHPFDTHAFVTYLEKSDIGKDNAVVFMEAVRELIVRRKTRALETMLNKEDMENAAYLFRAALSELRAELSVRAKSDSLSLKQMTLAIRRDIESLEQKIKEDVQTLKHDIEMDMNNRKSETRSEQKLFDLHIEEINNKFTISLGDLRTEIESAKWESVRRAMSILVILVVSVVGASMISSPEAATSPAPAAKPASVMKDVAVGTDFDDEEDAAVVTEQRLEKLLSREIPVHQRARKSKPKKEKQEILDVDRI</sequence>
<name>A0AAD9FPH4_PAPLA</name>
<dbReference type="GO" id="GO:0016020">
    <property type="term" value="C:membrane"/>
    <property type="evidence" value="ECO:0007669"/>
    <property type="project" value="UniProtKB-SubCell"/>
</dbReference>
<evidence type="ECO:0000256" key="7">
    <source>
        <dbReference type="ARBA" id="ARBA00023136"/>
    </source>
</evidence>
<dbReference type="Gene3D" id="1.20.5.340">
    <property type="match status" value="1"/>
</dbReference>
<dbReference type="Proteomes" id="UP001182556">
    <property type="component" value="Unassembled WGS sequence"/>
</dbReference>
<keyword evidence="3" id="KW-0812">Transmembrane</keyword>
<keyword evidence="5" id="KW-0175">Coiled coil</keyword>
<keyword evidence="4" id="KW-1133">Transmembrane helix</keyword>
<evidence type="ECO:0000313" key="10">
    <source>
        <dbReference type="Proteomes" id="UP001182556"/>
    </source>
</evidence>
<comment type="caution">
    <text evidence="9">The sequence shown here is derived from an EMBL/GenBank/DDBJ whole genome shotgun (WGS) entry which is preliminary data.</text>
</comment>
<feature type="compositionally biased region" description="Basic and acidic residues" evidence="8">
    <location>
        <begin position="359"/>
        <end position="369"/>
    </location>
</feature>
<evidence type="ECO:0000256" key="8">
    <source>
        <dbReference type="SAM" id="MobiDB-lite"/>
    </source>
</evidence>
<proteinExistence type="predicted"/>
<dbReference type="PANTHER" id="PTHR14360">
    <property type="entry name" value="PROTEIN FMP32, MITOCHONDRIAL"/>
    <property type="match status" value="1"/>
</dbReference>
<feature type="compositionally biased region" description="Polar residues" evidence="8">
    <location>
        <begin position="47"/>
        <end position="71"/>
    </location>
</feature>
<evidence type="ECO:0000313" key="9">
    <source>
        <dbReference type="EMBL" id="KAK1923621.1"/>
    </source>
</evidence>
<keyword evidence="10" id="KW-1185">Reference proteome</keyword>
<accession>A0AAD9FPH4</accession>
<evidence type="ECO:0000256" key="3">
    <source>
        <dbReference type="ARBA" id="ARBA00022692"/>
    </source>
</evidence>
<dbReference type="InterPro" id="IPR024461">
    <property type="entry name" value="CCDC90-like"/>
</dbReference>
<keyword evidence="7" id="KW-0472">Membrane</keyword>
<feature type="region of interest" description="Disordered" evidence="8">
    <location>
        <begin position="348"/>
        <end position="369"/>
    </location>
</feature>
<dbReference type="EMBL" id="JAODAN010000006">
    <property type="protein sequence ID" value="KAK1923621.1"/>
    <property type="molecule type" value="Genomic_DNA"/>
</dbReference>
<evidence type="ECO:0000256" key="2">
    <source>
        <dbReference type="ARBA" id="ARBA00004370"/>
    </source>
</evidence>
<feature type="region of interest" description="Disordered" evidence="8">
    <location>
        <begin position="34"/>
        <end position="111"/>
    </location>
</feature>
<dbReference type="AlphaFoldDB" id="A0AAD9FPH4"/>
<evidence type="ECO:0000256" key="5">
    <source>
        <dbReference type="ARBA" id="ARBA00023054"/>
    </source>
</evidence>
<dbReference type="GO" id="GO:0005739">
    <property type="term" value="C:mitochondrion"/>
    <property type="evidence" value="ECO:0007669"/>
    <property type="project" value="UniProtKB-SubCell"/>
</dbReference>